<evidence type="ECO:0000313" key="3">
    <source>
        <dbReference type="EMBL" id="RUR25447.1"/>
    </source>
</evidence>
<dbReference type="EMBL" id="RZGX01000003">
    <property type="protein sequence ID" value="RUR25447.1"/>
    <property type="molecule type" value="Genomic_DNA"/>
</dbReference>
<protein>
    <submittedName>
        <fullName evidence="2">Uncharacterized protein</fullName>
    </submittedName>
</protein>
<dbReference type="Proteomes" id="UP000287374">
    <property type="component" value="Unassembled WGS sequence"/>
</dbReference>
<evidence type="ECO:0000313" key="2">
    <source>
        <dbReference type="EMBL" id="PWY55130.1"/>
    </source>
</evidence>
<dbReference type="OrthoDB" id="5654285at2"/>
<keyword evidence="1" id="KW-0472">Membrane</keyword>
<evidence type="ECO:0000313" key="4">
    <source>
        <dbReference type="Proteomes" id="UP000247152"/>
    </source>
</evidence>
<dbReference type="EMBL" id="QHJG01000021">
    <property type="protein sequence ID" value="PWY55130.1"/>
    <property type="molecule type" value="Genomic_DNA"/>
</dbReference>
<evidence type="ECO:0000313" key="5">
    <source>
        <dbReference type="Proteomes" id="UP000287374"/>
    </source>
</evidence>
<proteinExistence type="predicted"/>
<keyword evidence="1" id="KW-1133">Transmembrane helix</keyword>
<keyword evidence="1" id="KW-0812">Transmembrane</keyword>
<accession>A0A317U442</accession>
<keyword evidence="5" id="KW-1185">Reference proteome</keyword>
<gene>
    <name evidence="2" type="ORF">DGG96_13180</name>
    <name evidence="3" type="ORF">ELY20_03035</name>
</gene>
<evidence type="ECO:0000256" key="1">
    <source>
        <dbReference type="SAM" id="Phobius"/>
    </source>
</evidence>
<dbReference type="Proteomes" id="UP000247152">
    <property type="component" value="Unassembled WGS sequence"/>
</dbReference>
<comment type="caution">
    <text evidence="2">The sequence shown here is derived from an EMBL/GenBank/DDBJ whole genome shotgun (WGS) entry which is preliminary data.</text>
</comment>
<sequence>MKGYYQQLQDLRKLPISSLKNVFYFGHLVYLNSLIKIIFCLDLRVFRKSLVIIPSKDCTFRLQPMAVL</sequence>
<reference evidence="2 4" key="1">
    <citation type="submission" date="2018-05" db="EMBL/GenBank/DDBJ databases">
        <title>Legionella qingyii sp.nov., whole genome shotgun sequence.</title>
        <authorList>
            <person name="Wu H."/>
            <person name="Zhu Q."/>
            <person name="Hu C."/>
        </authorList>
    </citation>
    <scope>NUCLEOTIDE SEQUENCE [LARGE SCALE GENOMIC DNA]</scope>
    <source>
        <strain evidence="2 4">HEB18</strain>
    </source>
</reference>
<name>A0A317U442_9GAMM</name>
<organism evidence="2 4">
    <name type="scientific">Legionella qingyii</name>
    <dbReference type="NCBI Taxonomy" id="2184757"/>
    <lineage>
        <taxon>Bacteria</taxon>
        <taxon>Pseudomonadati</taxon>
        <taxon>Pseudomonadota</taxon>
        <taxon>Gammaproteobacteria</taxon>
        <taxon>Legionellales</taxon>
        <taxon>Legionellaceae</taxon>
        <taxon>Legionella</taxon>
    </lineage>
</organism>
<reference evidence="3 5" key="2">
    <citation type="submission" date="2018-12" db="EMBL/GenBank/DDBJ databases">
        <title>Legionella sp,whole genome shotgun sequence.</title>
        <authorList>
            <person name="Wu H."/>
        </authorList>
    </citation>
    <scope>NUCLEOTIDE SEQUENCE [LARGE SCALE GENOMIC DNA]</scope>
    <source>
        <strain evidence="3">Km489</strain>
        <strain evidence="5">km489</strain>
    </source>
</reference>
<feature type="transmembrane region" description="Helical" evidence="1">
    <location>
        <begin position="22"/>
        <end position="41"/>
    </location>
</feature>
<dbReference type="AlphaFoldDB" id="A0A317U442"/>